<dbReference type="SMART" id="SM00462">
    <property type="entry name" value="PTB"/>
    <property type="match status" value="1"/>
</dbReference>
<dbReference type="Gene3D" id="2.30.29.30">
    <property type="entry name" value="Pleckstrin-homology domain (PH domain)/Phosphotyrosine-binding domain (PTB)"/>
    <property type="match status" value="1"/>
</dbReference>
<dbReference type="EMBL" id="KB202481">
    <property type="protein sequence ID" value="ESO90108.1"/>
    <property type="molecule type" value="Genomic_DNA"/>
</dbReference>
<dbReference type="AlphaFoldDB" id="V3ZFY1"/>
<protein>
    <recommendedName>
        <fullName evidence="2">PID domain-containing protein</fullName>
    </recommendedName>
</protein>
<feature type="region of interest" description="Disordered" evidence="1">
    <location>
        <begin position="55"/>
        <end position="142"/>
    </location>
</feature>
<gene>
    <name evidence="3" type="ORF">LOTGIDRAFT_233914</name>
</gene>
<sequence length="344" mass="37877">MADVVSISSASGSATGDDILVVDDFNMPTDPEMQAVMERFDTSVTLDPDVDISIADEDSIASSSIDRDNESIGAASSNSGTVSDTSATPVNGNSEQEQFFFGTDAINPSLGSDAKPVIDGTKSKIRKGSKDSSQGKEVKKKRSPLEMLKKLTKFDKPKQKHFPSEFAQIRIDRLPQVFVVKYLGKKEISGLYGLHHVRKPVDEFMIKLKKGVEAREKVELPLVYLVVSPKGIDIREHKLNKVEGVAPYGAVAIDFISYGVQDIKYWRIFVYIVVKELSSRSKRTELHAVLCDSSLNARRLALSLGGAFRLYTKNLSTSGKSHNFQVELRPPDELAESLTKECDA</sequence>
<dbReference type="OrthoDB" id="9994289at2759"/>
<dbReference type="STRING" id="225164.V3ZFY1"/>
<dbReference type="SUPFAM" id="SSF50729">
    <property type="entry name" value="PH domain-like"/>
    <property type="match status" value="1"/>
</dbReference>
<dbReference type="OMA" id="WKVFTFI"/>
<organism evidence="3 4">
    <name type="scientific">Lottia gigantea</name>
    <name type="common">Giant owl limpet</name>
    <dbReference type="NCBI Taxonomy" id="225164"/>
    <lineage>
        <taxon>Eukaryota</taxon>
        <taxon>Metazoa</taxon>
        <taxon>Spiralia</taxon>
        <taxon>Lophotrochozoa</taxon>
        <taxon>Mollusca</taxon>
        <taxon>Gastropoda</taxon>
        <taxon>Patellogastropoda</taxon>
        <taxon>Lottioidea</taxon>
        <taxon>Lottiidae</taxon>
        <taxon>Lottia</taxon>
    </lineage>
</organism>
<dbReference type="Proteomes" id="UP000030746">
    <property type="component" value="Unassembled WGS sequence"/>
</dbReference>
<evidence type="ECO:0000259" key="2">
    <source>
        <dbReference type="SMART" id="SM00462"/>
    </source>
</evidence>
<feature type="domain" description="PID" evidence="2">
    <location>
        <begin position="173"/>
        <end position="321"/>
    </location>
</feature>
<dbReference type="PANTHER" id="PTHR11232:SF57">
    <property type="entry name" value="RE46159P"/>
    <property type="match status" value="1"/>
</dbReference>
<dbReference type="InterPro" id="IPR011993">
    <property type="entry name" value="PH-like_dom_sf"/>
</dbReference>
<keyword evidence="4" id="KW-1185">Reference proteome</keyword>
<evidence type="ECO:0000313" key="3">
    <source>
        <dbReference type="EMBL" id="ESO90108.1"/>
    </source>
</evidence>
<evidence type="ECO:0000313" key="4">
    <source>
        <dbReference type="Proteomes" id="UP000030746"/>
    </source>
</evidence>
<dbReference type="InterPro" id="IPR006020">
    <property type="entry name" value="PTB/PI_dom"/>
</dbReference>
<dbReference type="KEGG" id="lgi:LOTGIDRAFT_233914"/>
<dbReference type="CTD" id="20249400"/>
<accession>V3ZFY1</accession>
<dbReference type="HOGENOM" id="CLU_807223_0_0_1"/>
<name>V3ZFY1_LOTGI</name>
<reference evidence="3 4" key="1">
    <citation type="journal article" date="2013" name="Nature">
        <title>Insights into bilaterian evolution from three spiralian genomes.</title>
        <authorList>
            <person name="Simakov O."/>
            <person name="Marletaz F."/>
            <person name="Cho S.J."/>
            <person name="Edsinger-Gonzales E."/>
            <person name="Havlak P."/>
            <person name="Hellsten U."/>
            <person name="Kuo D.H."/>
            <person name="Larsson T."/>
            <person name="Lv J."/>
            <person name="Arendt D."/>
            <person name="Savage R."/>
            <person name="Osoegawa K."/>
            <person name="de Jong P."/>
            <person name="Grimwood J."/>
            <person name="Chapman J.A."/>
            <person name="Shapiro H."/>
            <person name="Aerts A."/>
            <person name="Otillar R.P."/>
            <person name="Terry A.Y."/>
            <person name="Boore J.L."/>
            <person name="Grigoriev I.V."/>
            <person name="Lindberg D.R."/>
            <person name="Seaver E.C."/>
            <person name="Weisblat D.A."/>
            <person name="Putnam N.H."/>
            <person name="Rokhsar D.S."/>
        </authorList>
    </citation>
    <scope>NUCLEOTIDE SEQUENCE [LARGE SCALE GENOMIC DNA]</scope>
</reference>
<dbReference type="PANTHER" id="PTHR11232">
    <property type="entry name" value="PHOSPHOTYROSINE INTERACTION DOMAIN-CONTAINING FAMILY MEMBER"/>
    <property type="match status" value="1"/>
</dbReference>
<dbReference type="RefSeq" id="XP_009059184.1">
    <property type="nucleotide sequence ID" value="XM_009060936.1"/>
</dbReference>
<dbReference type="InterPro" id="IPR051133">
    <property type="entry name" value="Adapter_Engulfment-Domain"/>
</dbReference>
<feature type="compositionally biased region" description="Basic and acidic residues" evidence="1">
    <location>
        <begin position="128"/>
        <end position="142"/>
    </location>
</feature>
<dbReference type="GeneID" id="20249400"/>
<feature type="compositionally biased region" description="Polar residues" evidence="1">
    <location>
        <begin position="74"/>
        <end position="97"/>
    </location>
</feature>
<evidence type="ECO:0000256" key="1">
    <source>
        <dbReference type="SAM" id="MobiDB-lite"/>
    </source>
</evidence>
<proteinExistence type="predicted"/>